<dbReference type="InterPro" id="IPR011990">
    <property type="entry name" value="TPR-like_helical_dom_sf"/>
</dbReference>
<dbReference type="PIR" id="T43643">
    <property type="entry name" value="T43643"/>
</dbReference>
<evidence type="ECO:0000256" key="2">
    <source>
        <dbReference type="PROSITE-ProRule" id="PRU00339"/>
    </source>
</evidence>
<sequence>MSDEWEQLTVELRKIPRGTEAAPQYLRHLMKMFVADFETAVSKRFDVKFWNKLKSMMDEITKAMENDRLVNHNVQNLAIGFLTDLSLLVHYHYEIPNYGNDISKQLTWTPDVFLNRKPIKSKKNSRVFMAYVLLRMGDLMRYKENYPKAQEYYEQSCRINPADGAVWNQLGLISSLGAKNLESVYFHTRALHATMEFPTASGGLTNIFKNFANRDISRPMPIKDLYLSCLGRIHFLLEIEDSSVHLQKIGEEAATSKEMIVPLMSVYKHLEDGTELEQRAVEYVKTIWCTAYRSLLKTLDDYKEESKKLADVPHLLHILALLLCAPKLLRGIEDQTEDEVTSICEWLLCANCDEKIKDSDAFGYFHCLQRIQYPLTRTQLAQKLVEIEDEDESKDSDQSTIPEEDQKSLSTDTSRIQNEDSEPESESESSDEEVLQRGRRRGRNPNLDESVETDEDEF</sequence>
<evidence type="ECO:0007829" key="10">
    <source>
        <dbReference type="PeptideAtlas" id="G5EF47"/>
    </source>
</evidence>
<feature type="domain" description="DNA/RNA-binding" evidence="4">
    <location>
        <begin position="149"/>
        <end position="340"/>
    </location>
</feature>
<feature type="repeat" description="TPR" evidence="2">
    <location>
        <begin position="130"/>
        <end position="163"/>
    </location>
</feature>
<dbReference type="EMBL" id="AF089729">
    <property type="protein sequence ID" value="AAD04156.1"/>
    <property type="molecule type" value="mRNA"/>
</dbReference>
<dbReference type="GO" id="GO:0005697">
    <property type="term" value="C:telomerase holoenzyme complex"/>
    <property type="evidence" value="ECO:0000318"/>
    <property type="project" value="GO_Central"/>
</dbReference>
<keyword evidence="7" id="KW-1185">Reference proteome</keyword>
<evidence type="ECO:0000259" key="4">
    <source>
        <dbReference type="Pfam" id="PF10373"/>
    </source>
</evidence>
<dbReference type="SMR" id="G5EF47"/>
<dbReference type="IntAct" id="G5EF47">
    <property type="interactions" value="1"/>
</dbReference>
<dbReference type="PANTHER" id="PTHR15696">
    <property type="entry name" value="SMG-7 SUPPRESSOR WITH MORPHOLOGICAL EFFECT ON GENITALIA PROTEIN 7"/>
    <property type="match status" value="1"/>
</dbReference>
<keyword evidence="9" id="KW-0002">3D-structure</keyword>
<keyword evidence="1" id="KW-0866">Nonsense-mediated mRNA decay</keyword>
<dbReference type="PDB" id="3ZHE">
    <property type="method" value="X-ray"/>
    <property type="resolution" value="3.00 A"/>
    <property type="chains" value="B/D=1-395"/>
</dbReference>
<dbReference type="PROSITE" id="PS50005">
    <property type="entry name" value="TPR"/>
    <property type="match status" value="1"/>
</dbReference>
<reference evidence="5" key="2">
    <citation type="submission" date="1998-09" db="EMBL/GenBank/DDBJ databases">
        <authorList>
            <person name="Cali B.C."/>
            <person name="Latham J.R."/>
            <person name="Kuchma S."/>
            <person name="Anderson R.P."/>
        </authorList>
    </citation>
    <scope>NUCLEOTIDE SEQUENCE</scope>
    <source>
        <strain evidence="5">N2</strain>
    </source>
</reference>
<dbReference type="GO" id="GO:0005634">
    <property type="term" value="C:nucleus"/>
    <property type="evidence" value="ECO:0000314"/>
    <property type="project" value="WormBase"/>
</dbReference>
<feature type="compositionally biased region" description="Acidic residues" evidence="3">
    <location>
        <begin position="449"/>
        <end position="458"/>
    </location>
</feature>
<dbReference type="GO" id="GO:0042162">
    <property type="term" value="F:telomeric DNA binding"/>
    <property type="evidence" value="ECO:0000318"/>
    <property type="project" value="GO_Central"/>
</dbReference>
<dbReference type="GO" id="GO:0000184">
    <property type="term" value="P:nuclear-transcribed mRNA catabolic process, nonsense-mediated decay"/>
    <property type="evidence" value="ECO:0000315"/>
    <property type="project" value="WormBase"/>
</dbReference>
<dbReference type="AlphaFoldDB" id="G5EF47"/>
<dbReference type="EMBL" id="BX284604">
    <property type="protein sequence ID" value="CCD62342.1"/>
    <property type="molecule type" value="Genomic_DNA"/>
</dbReference>
<dbReference type="WormBase" id="Y73B6A.4">
    <property type="protein sequence ID" value="CE25584"/>
    <property type="gene ID" value="WBGene00004885"/>
    <property type="gene designation" value="smg-7"/>
</dbReference>
<dbReference type="STRING" id="6239.Y73B6A.4.1"/>
<reference evidence="9" key="5">
    <citation type="journal article" date="2013" name="Genes Dev.">
        <title>An unusual arrangement of two 14-3-3-like domains in the SMG5-SMG7 heterodimer is required for efficient nonsense-mediated mRNA decay.</title>
        <authorList>
            <person name="Jonas S."/>
            <person name="Weichenrieder O."/>
            <person name="Izaurralde E."/>
        </authorList>
    </citation>
    <scope>X-RAY CRYSTALLOGRAPHY (3.00 ANGSTROMS) OF 1-395</scope>
</reference>
<evidence type="ECO:0000313" key="7">
    <source>
        <dbReference type="Proteomes" id="UP000001940"/>
    </source>
</evidence>
<reference evidence="6" key="6">
    <citation type="submission" date="2024-10" db="EMBL/GenBank/DDBJ databases">
        <authorList>
            <consortium name="WormBase Consortium"/>
            <person name="WormBase"/>
        </authorList>
    </citation>
    <scope>NUCLEOTIDE SEQUENCE</scope>
    <source>
        <strain evidence="6">Bristol N2</strain>
    </source>
</reference>
<dbReference type="Bgee" id="WBGene00004885">
    <property type="expression patterns" value="Expressed in germ line (C elegans) and 4 other cell types or tissues"/>
</dbReference>
<dbReference type="eggNOG" id="KOG2162">
    <property type="taxonomic scope" value="Eukaryota"/>
</dbReference>
<dbReference type="SUPFAM" id="SSF48452">
    <property type="entry name" value="TPR-like"/>
    <property type="match status" value="1"/>
</dbReference>
<evidence type="ECO:0000313" key="6">
    <source>
        <dbReference type="EMBL" id="CCD62342.1"/>
    </source>
</evidence>
<dbReference type="FunCoup" id="G5EF47">
    <property type="interactions" value="234"/>
</dbReference>
<dbReference type="GO" id="GO:0005737">
    <property type="term" value="C:cytoplasm"/>
    <property type="evidence" value="ECO:0000314"/>
    <property type="project" value="WormBase"/>
</dbReference>
<comment type="interaction">
    <interactant intactId="EBI-6919756">
        <id>G5EF47</id>
    </interactant>
    <interactant intactId="EBI-6919737">
        <id>G5ECF1</id>
        <label>smg-5</label>
    </interactant>
    <organismsDiffer>false</organismsDiffer>
    <experiments>4</experiments>
</comment>
<name>G5EF47_CAEEL</name>
<dbReference type="InterPro" id="IPR019734">
    <property type="entry name" value="TPR_rpt"/>
</dbReference>
<dbReference type="HOGENOM" id="CLU_048027_0_0_1"/>
<dbReference type="Gene3D" id="1.25.40.10">
    <property type="entry name" value="Tetratricopeptide repeat domain"/>
    <property type="match status" value="1"/>
</dbReference>
<reference evidence="5" key="3">
    <citation type="journal article" date="1999" name="Genetics">
        <title>smg-7 is required for mRNA surveillance in Caenorhabditis elegans.</title>
        <authorList>
            <person name="Cali B.M."/>
            <person name="Kuchma S.L."/>
            <person name="Latham J."/>
            <person name="Anderson P."/>
        </authorList>
    </citation>
    <scope>NUCLEOTIDE SEQUENCE</scope>
    <source>
        <strain evidence="5">N2</strain>
    </source>
</reference>
<dbReference type="Proteomes" id="UP000001940">
    <property type="component" value="Chromosome IV"/>
</dbReference>
<gene>
    <name evidence="6 8" type="primary">smg-7</name>
    <name evidence="6" type="ORF">CELE_Y73B6A.4</name>
    <name evidence="8" type="ORF">Y73B6A.4</name>
</gene>
<reference evidence="6" key="4">
    <citation type="submission" date="2003-03" db="EMBL/GenBank/DDBJ databases">
        <authorList>
            <person name="Sulson J.E."/>
            <person name="Waterston R."/>
        </authorList>
    </citation>
    <scope>NUCLEOTIDE SEQUENCE</scope>
    <source>
        <strain evidence="6">Bristol N2</strain>
    </source>
</reference>
<dbReference type="Pfam" id="PF10373">
    <property type="entry name" value="EST1_DNA_bind"/>
    <property type="match status" value="1"/>
</dbReference>
<dbReference type="PANTHER" id="PTHR15696:SF0">
    <property type="entry name" value="TELOMERASE-BINDING PROTEIN EST1A"/>
    <property type="match status" value="1"/>
</dbReference>
<dbReference type="AGR" id="WB:WBGene00004885"/>
<keyword evidence="10" id="KW-1267">Proteomics identification</keyword>
<dbReference type="MINT" id="G5EF47"/>
<reference evidence="6 7" key="1">
    <citation type="journal article" date="1998" name="Science">
        <title>Genome sequence of the nematode C. elegans: a platform for investigating biology.</title>
        <authorList>
            <consortium name="The C. elegans sequencing consortium"/>
            <person name="Sulson J.E."/>
            <person name="Waterston R."/>
        </authorList>
    </citation>
    <scope>NUCLEOTIDE SEQUENCE [LARGE SCALE GENOMIC DNA]</scope>
    <source>
        <strain evidence="6 7">Bristol N2</strain>
    </source>
</reference>
<dbReference type="GeneID" id="177435"/>
<dbReference type="OMA" id="HYHYEIP"/>
<dbReference type="Gene3D" id="1.20.190.60">
    <property type="match status" value="1"/>
</dbReference>
<dbReference type="FunFam" id="1.25.40.10:FF:002499">
    <property type="entry name" value="SMG-7"/>
    <property type="match status" value="1"/>
</dbReference>
<proteinExistence type="evidence at protein level"/>
<accession>G5EF47</accession>
<protein>
    <submittedName>
        <fullName evidence="6">DNA/RNA-binding domain-containing protein</fullName>
    </submittedName>
    <submittedName>
        <fullName evidence="5">SMG-7</fullName>
    </submittedName>
</protein>
<feature type="compositionally biased region" description="Acidic residues" evidence="3">
    <location>
        <begin position="419"/>
        <end position="433"/>
    </location>
</feature>
<dbReference type="RefSeq" id="NP_501033.1">
    <property type="nucleotide sequence ID" value="NM_068632.6"/>
</dbReference>
<feature type="region of interest" description="Disordered" evidence="3">
    <location>
        <begin position="387"/>
        <end position="458"/>
    </location>
</feature>
<dbReference type="InterPro" id="IPR045153">
    <property type="entry name" value="Est1/Ebs1-like"/>
</dbReference>
<dbReference type="PDBsum" id="3ZHE"/>
<dbReference type="InterPro" id="IPR018834">
    <property type="entry name" value="DNA/RNA-bd_Est1-type"/>
</dbReference>
<dbReference type="KEGG" id="cel:CELE_Y73B6A.4"/>
<evidence type="ECO:0007829" key="9">
    <source>
        <dbReference type="PDB" id="3ZHE"/>
    </source>
</evidence>
<dbReference type="GO" id="GO:0070034">
    <property type="term" value="F:telomerase RNA binding"/>
    <property type="evidence" value="ECO:0000318"/>
    <property type="project" value="GO_Central"/>
</dbReference>
<dbReference type="OrthoDB" id="69928at2759"/>
<evidence type="ECO:0000256" key="3">
    <source>
        <dbReference type="SAM" id="MobiDB-lite"/>
    </source>
</evidence>
<evidence type="ECO:0000256" key="1">
    <source>
        <dbReference type="ARBA" id="ARBA00023161"/>
    </source>
</evidence>
<keyword evidence="2" id="KW-0802">TPR repeat</keyword>
<organism evidence="5">
    <name type="scientific">Caenorhabditis elegans</name>
    <dbReference type="NCBI Taxonomy" id="6239"/>
    <lineage>
        <taxon>Eukaryota</taxon>
        <taxon>Metazoa</taxon>
        <taxon>Ecdysozoa</taxon>
        <taxon>Nematoda</taxon>
        <taxon>Chromadorea</taxon>
        <taxon>Rhabditida</taxon>
        <taxon>Rhabditina</taxon>
        <taxon>Rhabditomorpha</taxon>
        <taxon>Rhabditoidea</taxon>
        <taxon>Rhabditidae</taxon>
        <taxon>Peloderinae</taxon>
        <taxon>Caenorhabditis</taxon>
    </lineage>
</organism>
<evidence type="ECO:0000313" key="8">
    <source>
        <dbReference type="WormBase" id="Y73B6A.4"/>
    </source>
</evidence>
<dbReference type="CTD" id="177435"/>
<dbReference type="PaxDb" id="6239-Y73B6A.4"/>
<evidence type="ECO:0000313" key="5">
    <source>
        <dbReference type="EMBL" id="AAD04156.1"/>
    </source>
</evidence>